<evidence type="ECO:0000313" key="17">
    <source>
        <dbReference type="Proteomes" id="UP000233556"/>
    </source>
</evidence>
<evidence type="ECO:0000256" key="11">
    <source>
        <dbReference type="ARBA" id="ARBA00023180"/>
    </source>
</evidence>
<reference evidence="17" key="1">
    <citation type="submission" date="2017-11" db="EMBL/GenBank/DDBJ databases">
        <authorList>
            <person name="Lima N.C."/>
            <person name="Parody-Merino A.M."/>
            <person name="Battley P.F."/>
            <person name="Fidler A.E."/>
            <person name="Prosdocimi F."/>
        </authorList>
    </citation>
    <scope>NUCLEOTIDE SEQUENCE [LARGE SCALE GENOMIC DNA]</scope>
</reference>
<evidence type="ECO:0000259" key="15">
    <source>
        <dbReference type="PROSITE" id="PS50222"/>
    </source>
</evidence>
<dbReference type="PROSITE" id="PS00018">
    <property type="entry name" value="EF_HAND_1"/>
    <property type="match status" value="2"/>
</dbReference>
<evidence type="ECO:0000256" key="1">
    <source>
        <dbReference type="ARBA" id="ARBA00004115"/>
    </source>
</evidence>
<feature type="region of interest" description="Disordered" evidence="13">
    <location>
        <begin position="395"/>
        <end position="440"/>
    </location>
</feature>
<keyword evidence="17" id="KW-1185">Reference proteome</keyword>
<feature type="domain" description="EF-hand" evidence="15">
    <location>
        <begin position="116"/>
        <end position="151"/>
    </location>
</feature>
<feature type="transmembrane region" description="Helical" evidence="14">
    <location>
        <begin position="446"/>
        <end position="465"/>
    </location>
</feature>
<dbReference type="Pfam" id="PF11721">
    <property type="entry name" value="Malectin"/>
    <property type="match status" value="1"/>
</dbReference>
<keyword evidence="5" id="KW-0732">Signal</keyword>
<keyword evidence="3 14" id="KW-0812">Transmembrane</keyword>
<evidence type="ECO:0000313" key="16">
    <source>
        <dbReference type="EMBL" id="PKU38591.1"/>
    </source>
</evidence>
<evidence type="ECO:0000256" key="4">
    <source>
        <dbReference type="ARBA" id="ARBA00022723"/>
    </source>
</evidence>
<dbReference type="Proteomes" id="UP000233556">
    <property type="component" value="Unassembled WGS sequence"/>
</dbReference>
<proteinExistence type="inferred from homology"/>
<dbReference type="CDD" id="cd00051">
    <property type="entry name" value="EFh"/>
    <property type="match status" value="1"/>
</dbReference>
<dbReference type="Gene3D" id="1.10.238.10">
    <property type="entry name" value="EF-hand"/>
    <property type="match status" value="2"/>
</dbReference>
<dbReference type="SUPFAM" id="SSF47473">
    <property type="entry name" value="EF-hand"/>
    <property type="match status" value="1"/>
</dbReference>
<keyword evidence="11" id="KW-0325">Glycoprotein</keyword>
<gene>
    <name evidence="16" type="ORF">llap_11103</name>
</gene>
<dbReference type="FunFam" id="1.10.238.10:FF:000069">
    <property type="entry name" value="calcium-binding protein 1 isoform X1"/>
    <property type="match status" value="1"/>
</dbReference>
<evidence type="ECO:0000256" key="3">
    <source>
        <dbReference type="ARBA" id="ARBA00022692"/>
    </source>
</evidence>
<organism evidence="16 17">
    <name type="scientific">Limosa lapponica baueri</name>
    <dbReference type="NCBI Taxonomy" id="1758121"/>
    <lineage>
        <taxon>Eukaryota</taxon>
        <taxon>Metazoa</taxon>
        <taxon>Chordata</taxon>
        <taxon>Craniata</taxon>
        <taxon>Vertebrata</taxon>
        <taxon>Euteleostomi</taxon>
        <taxon>Archelosauria</taxon>
        <taxon>Archosauria</taxon>
        <taxon>Dinosauria</taxon>
        <taxon>Saurischia</taxon>
        <taxon>Theropoda</taxon>
        <taxon>Coelurosauria</taxon>
        <taxon>Aves</taxon>
        <taxon>Neognathae</taxon>
        <taxon>Neoaves</taxon>
        <taxon>Charadriiformes</taxon>
        <taxon>Scolopacidae</taxon>
        <taxon>Limosa</taxon>
    </lineage>
</organism>
<dbReference type="PANTHER" id="PTHR45917:SF1">
    <property type="entry name" value="CALCIUM-BINDING PROTEIN 1"/>
    <property type="match status" value="1"/>
</dbReference>
<dbReference type="FunFam" id="2.60.120.430:FF:000006">
    <property type="entry name" value="Malectin"/>
    <property type="match status" value="1"/>
</dbReference>
<evidence type="ECO:0000256" key="7">
    <source>
        <dbReference type="ARBA" id="ARBA00022824"/>
    </source>
</evidence>
<dbReference type="OrthoDB" id="10013439at2759"/>
<comment type="similarity">
    <text evidence="2">Belongs to the malectin family.</text>
</comment>
<dbReference type="InterPro" id="IPR018247">
    <property type="entry name" value="EF_Hand_1_Ca_BS"/>
</dbReference>
<dbReference type="InterPro" id="IPR021720">
    <property type="entry name" value="Malectin_dom"/>
</dbReference>
<dbReference type="Gene3D" id="2.60.120.430">
    <property type="entry name" value="Galactose-binding lectin"/>
    <property type="match status" value="1"/>
</dbReference>
<accession>A0A2I0TXU7</accession>
<comment type="subcellular location">
    <subcellularLocation>
        <location evidence="1">Endoplasmic reticulum membrane</location>
        <topology evidence="1">Single-pass type I membrane protein</topology>
    </subcellularLocation>
</comment>
<keyword evidence="9 14" id="KW-1133">Transmembrane helix</keyword>
<keyword evidence="4" id="KW-0479">Metal-binding</keyword>
<dbReference type="InterPro" id="IPR002048">
    <property type="entry name" value="EF_hand_dom"/>
</dbReference>
<keyword evidence="7" id="KW-0256">Endoplasmic reticulum</keyword>
<evidence type="ECO:0000256" key="6">
    <source>
        <dbReference type="ARBA" id="ARBA00022737"/>
    </source>
</evidence>
<keyword evidence="10 14" id="KW-0472">Membrane</keyword>
<keyword evidence="8" id="KW-0106">Calcium</keyword>
<reference evidence="17" key="2">
    <citation type="submission" date="2017-12" db="EMBL/GenBank/DDBJ databases">
        <title>Genome sequence of the Bar-tailed Godwit (Limosa lapponica baueri).</title>
        <authorList>
            <person name="Lima N.C.B."/>
            <person name="Parody-Merino A.M."/>
            <person name="Battley P.F."/>
            <person name="Fidler A.E."/>
            <person name="Prosdocimi F."/>
        </authorList>
    </citation>
    <scope>NUCLEOTIDE SEQUENCE [LARGE SCALE GENOMIC DNA]</scope>
</reference>
<dbReference type="PROSITE" id="PS50222">
    <property type="entry name" value="EF_HAND_2"/>
    <property type="match status" value="2"/>
</dbReference>
<dbReference type="GO" id="GO:0005789">
    <property type="term" value="C:endoplasmic reticulum membrane"/>
    <property type="evidence" value="ECO:0007669"/>
    <property type="project" value="UniProtKB-SubCell"/>
</dbReference>
<evidence type="ECO:0000256" key="13">
    <source>
        <dbReference type="SAM" id="MobiDB-lite"/>
    </source>
</evidence>
<feature type="compositionally biased region" description="Polar residues" evidence="13">
    <location>
        <begin position="420"/>
        <end position="440"/>
    </location>
</feature>
<dbReference type="InterPro" id="IPR043582">
    <property type="entry name" value="CaBP1/2/4/5"/>
</dbReference>
<sequence>MTNVFVHPCLLTLAIPSKIRHEEKTCYKAVQTSEEGPSSCEYQGPLMVLAQNCAVMHNLLGPACIFLRKGFAENRQPVLMSVATWSSASEEEDGLGPTPATLTRQQLPRDRELRPEEIEELREAFKEFDKDKDGFINCRDLGNCMRTMGYMPTEMELIELSQQINMNLGGHVDFEDFVELMGPKLLAETADMIGVKELRDAFREFDTNGDGEISTSELREAMKKLLGQQVGHRDIEEIIRDVDLNGDGRVDFEASDYGMKLPILRSNAEDQILYQTERYNEETFGYEVPIKEEGDYVLVLKFAEVYFAQSQQKVFDVRLNGHVVVKDLDIFDRVGHSTAHDEIIPMSIKKGKLSVQGEVSTFTGKLHIEFVKGYYDNPKICALYILQGTVEDVPKLQPHPGLEKKEEDDDEDEYDDGSSVKKQANKNRVQSGPRTPNPYASDNSSLMFPILVAFGVFIPTLFCLCRL</sequence>
<evidence type="ECO:0000256" key="5">
    <source>
        <dbReference type="ARBA" id="ARBA00022729"/>
    </source>
</evidence>
<keyword evidence="12" id="KW-0119">Carbohydrate metabolism</keyword>
<feature type="compositionally biased region" description="Acidic residues" evidence="13">
    <location>
        <begin position="406"/>
        <end position="416"/>
    </location>
</feature>
<evidence type="ECO:0000256" key="14">
    <source>
        <dbReference type="SAM" id="Phobius"/>
    </source>
</evidence>
<dbReference type="EMBL" id="KZ506704">
    <property type="protein sequence ID" value="PKU38591.1"/>
    <property type="molecule type" value="Genomic_DNA"/>
</dbReference>
<dbReference type="SMART" id="SM00054">
    <property type="entry name" value="EFh"/>
    <property type="match status" value="3"/>
</dbReference>
<evidence type="ECO:0000256" key="9">
    <source>
        <dbReference type="ARBA" id="ARBA00022989"/>
    </source>
</evidence>
<evidence type="ECO:0000256" key="2">
    <source>
        <dbReference type="ARBA" id="ARBA00009141"/>
    </source>
</evidence>
<evidence type="ECO:0000256" key="8">
    <source>
        <dbReference type="ARBA" id="ARBA00022837"/>
    </source>
</evidence>
<dbReference type="Pfam" id="PF00036">
    <property type="entry name" value="EF-hand_1"/>
    <property type="match status" value="1"/>
</dbReference>
<dbReference type="Pfam" id="PF13499">
    <property type="entry name" value="EF-hand_7"/>
    <property type="match status" value="1"/>
</dbReference>
<name>A0A2I0TXU7_LIMLA</name>
<evidence type="ECO:0000256" key="10">
    <source>
        <dbReference type="ARBA" id="ARBA00023136"/>
    </source>
</evidence>
<keyword evidence="6" id="KW-0677">Repeat</keyword>
<feature type="domain" description="EF-hand" evidence="15">
    <location>
        <begin position="193"/>
        <end position="228"/>
    </location>
</feature>
<dbReference type="GO" id="GO:0005509">
    <property type="term" value="F:calcium ion binding"/>
    <property type="evidence" value="ECO:0007669"/>
    <property type="project" value="InterPro"/>
</dbReference>
<evidence type="ECO:0000256" key="12">
    <source>
        <dbReference type="ARBA" id="ARBA00023277"/>
    </source>
</evidence>
<dbReference type="FunFam" id="1.10.238.10:FF:000037">
    <property type="entry name" value="calcium-binding protein 1 isoform X2"/>
    <property type="match status" value="1"/>
</dbReference>
<dbReference type="PANTHER" id="PTHR45917">
    <property type="entry name" value="CALCIUM-BINDING PROTEIN 1-RELATED"/>
    <property type="match status" value="1"/>
</dbReference>
<protein>
    <recommendedName>
        <fullName evidence="15">EF-hand domain-containing protein</fullName>
    </recommendedName>
</protein>
<dbReference type="InterPro" id="IPR011992">
    <property type="entry name" value="EF-hand-dom_pair"/>
</dbReference>
<dbReference type="AlphaFoldDB" id="A0A2I0TXU7"/>
<dbReference type="GO" id="GO:0005246">
    <property type="term" value="F:calcium channel regulator activity"/>
    <property type="evidence" value="ECO:0007669"/>
    <property type="project" value="TreeGrafter"/>
</dbReference>